<feature type="compositionally biased region" description="Basic and acidic residues" evidence="5">
    <location>
        <begin position="350"/>
        <end position="434"/>
    </location>
</feature>
<keyword evidence="4" id="KW-0539">Nucleus</keyword>
<dbReference type="OrthoDB" id="440676at2759"/>
<keyword evidence="3" id="KW-0234">DNA repair</keyword>
<evidence type="ECO:0000259" key="6">
    <source>
        <dbReference type="Pfam" id="PF12253"/>
    </source>
</evidence>
<protein>
    <recommendedName>
        <fullName evidence="10">Chromatin assembly factor 1 subunit FAS1</fullName>
    </recommendedName>
</protein>
<feature type="compositionally biased region" description="Polar residues" evidence="5">
    <location>
        <begin position="482"/>
        <end position="494"/>
    </location>
</feature>
<organism evidence="8 9">
    <name type="scientific">Miscanthus lutarioriparius</name>
    <dbReference type="NCBI Taxonomy" id="422564"/>
    <lineage>
        <taxon>Eukaryota</taxon>
        <taxon>Viridiplantae</taxon>
        <taxon>Streptophyta</taxon>
        <taxon>Embryophyta</taxon>
        <taxon>Tracheophyta</taxon>
        <taxon>Spermatophyta</taxon>
        <taxon>Magnoliopsida</taxon>
        <taxon>Liliopsida</taxon>
        <taxon>Poales</taxon>
        <taxon>Poaceae</taxon>
        <taxon>PACMAD clade</taxon>
        <taxon>Panicoideae</taxon>
        <taxon>Andropogonodae</taxon>
        <taxon>Andropogoneae</taxon>
        <taxon>Saccharinae</taxon>
        <taxon>Miscanthus</taxon>
    </lineage>
</organism>
<evidence type="ECO:0000256" key="1">
    <source>
        <dbReference type="ARBA" id="ARBA00004123"/>
    </source>
</evidence>
<feature type="compositionally biased region" description="Acidic residues" evidence="5">
    <location>
        <begin position="641"/>
        <end position="653"/>
    </location>
</feature>
<feature type="region of interest" description="Disordered" evidence="5">
    <location>
        <begin position="641"/>
        <end position="679"/>
    </location>
</feature>
<evidence type="ECO:0000313" key="9">
    <source>
        <dbReference type="Proteomes" id="UP000604825"/>
    </source>
</evidence>
<accession>A0A811P6B9</accession>
<proteinExistence type="predicted"/>
<dbReference type="GO" id="GO:0006334">
    <property type="term" value="P:nucleosome assembly"/>
    <property type="evidence" value="ECO:0007669"/>
    <property type="project" value="TreeGrafter"/>
</dbReference>
<dbReference type="AlphaFoldDB" id="A0A811P6B9"/>
<feature type="region of interest" description="Disordered" evidence="5">
    <location>
        <begin position="50"/>
        <end position="74"/>
    </location>
</feature>
<feature type="region of interest" description="Disordered" evidence="5">
    <location>
        <begin position="456"/>
        <end position="494"/>
    </location>
</feature>
<dbReference type="InterPro" id="IPR022043">
    <property type="entry name" value="CAF1A_DD"/>
</dbReference>
<evidence type="ECO:0000256" key="5">
    <source>
        <dbReference type="SAM" id="MobiDB-lite"/>
    </source>
</evidence>
<feature type="domain" description="Chromatin assembly factor 1 subunit Cac1-like C-terminal" evidence="7">
    <location>
        <begin position="825"/>
        <end position="875"/>
    </location>
</feature>
<dbReference type="PANTHER" id="PTHR15272">
    <property type="entry name" value="CHROMATIN ASSEMBLY FACTOR 1 SUBUNIT A CAF-1 SUBUNIT A"/>
    <property type="match status" value="1"/>
</dbReference>
<dbReference type="PANTHER" id="PTHR15272:SF0">
    <property type="entry name" value="CHROMATIN ASSEMBLY FACTOR 1 SUBUNIT A"/>
    <property type="match status" value="1"/>
</dbReference>
<feature type="region of interest" description="Disordered" evidence="5">
    <location>
        <begin position="350"/>
        <end position="437"/>
    </location>
</feature>
<dbReference type="EMBL" id="CAJGYO010000006">
    <property type="protein sequence ID" value="CAD6235554.1"/>
    <property type="molecule type" value="Genomic_DNA"/>
</dbReference>
<feature type="region of interest" description="Disordered" evidence="5">
    <location>
        <begin position="1"/>
        <end position="34"/>
    </location>
</feature>
<dbReference type="InterPro" id="IPR048800">
    <property type="entry name" value="Cac1-like_C"/>
</dbReference>
<dbReference type="Proteomes" id="UP000604825">
    <property type="component" value="Unassembled WGS sequence"/>
</dbReference>
<evidence type="ECO:0008006" key="10">
    <source>
        <dbReference type="Google" id="ProtNLM"/>
    </source>
</evidence>
<feature type="region of interest" description="Disordered" evidence="5">
    <location>
        <begin position="550"/>
        <end position="572"/>
    </location>
</feature>
<feature type="compositionally biased region" description="Polar residues" evidence="5">
    <location>
        <begin position="801"/>
        <end position="811"/>
    </location>
</feature>
<sequence>MESGAVVLGVARPEEAPYHNGAGPRDDMGQSQMQVDGPVVLNQSAELGSEDSMAVDDAPVQAPSGQPVAATQQSPATLADTIMEVQKQLKRKRASNSPVIAAADKDALVARCRQELEGLFQFYMEVSDRKMQLDGGNLSVNGMVGCLLEESSLGLTKLVDEVYEKLKGLEGVSVASVRSSVLLAGQRMMYGKSSPDADVLEDESESALWCWEIRDLRLFPVKARSILSTRRSVRKKIHERITAIYSTLSVLENPGAYVQVNDLKKASLKLNKSLNLEGIRSMVERATQKNTERGVKDAGSAVKELMQETEKNDQNIRRLGDTSVSELQNGNSLANEKEIQKAQKQVEKEIKRQEKEEAQMRKLQKKQQEEALREQKRREKEEAEVKKQQKKQEEEALKEQKRREKEEAEMKKQQKKQQEEAEKEQKRLEKEAAQLKKQLAIQKQASMMECFFKSKKDSGKLQKPGENNSADDPCNDNEETIPATTSKIDSSLSQQESWVLEDLRRLQVTGWKMLSSYNRSSRWGIRCKPKMEAFKELKLQKSSDDMVDEILSAPNEDGGHNSSQENEHDKLESDIDMLQSSEVQCHGTSNPKHLQTRLIRKKLLQFDKSNRPAYYGSWRKKSAVIGPRCPLKMDPDLDYEVDSDDEWEEEDPGESLSDCEKDNDEFMEEDSKITDEEDEDSFVVPDGYLSDNEGIQIESLLDDKDEEASSSPTGQCTEVEEFRSLLRQQRVLNTLTEQALRKSQPLIISNLNHEKAELLTAEDLKGMAKIEQLCLQVLSMRICPGGAVVDVPLTDSSSATVEETNQPNVKNGSPGAASAIPETDLPEIVQVIRSCRDGIHKVVELLQHKFPNVPKTQLNRKVREISDFIDNHWKVKKEILDKLGLDSSPVKSKKNKSIATYFSKRCLPPEEAVNALAASPELRLKSKTKVAPKLLRSICSPQSSRVFNKIP</sequence>
<reference evidence="8" key="1">
    <citation type="submission" date="2020-10" db="EMBL/GenBank/DDBJ databases">
        <authorList>
            <person name="Han B."/>
            <person name="Lu T."/>
            <person name="Zhao Q."/>
            <person name="Huang X."/>
            <person name="Zhao Y."/>
        </authorList>
    </citation>
    <scope>NUCLEOTIDE SEQUENCE</scope>
</reference>
<gene>
    <name evidence="8" type="ORF">NCGR_LOCUS23743</name>
</gene>
<comment type="caution">
    <text evidence="8">The sequence shown here is derived from an EMBL/GenBank/DDBJ whole genome shotgun (WGS) entry which is preliminary data.</text>
</comment>
<evidence type="ECO:0000256" key="2">
    <source>
        <dbReference type="ARBA" id="ARBA00022763"/>
    </source>
</evidence>
<feature type="region of interest" description="Disordered" evidence="5">
    <location>
        <begin position="801"/>
        <end position="820"/>
    </location>
</feature>
<evidence type="ECO:0000259" key="7">
    <source>
        <dbReference type="Pfam" id="PF21796"/>
    </source>
</evidence>
<evidence type="ECO:0000256" key="3">
    <source>
        <dbReference type="ARBA" id="ARBA00023204"/>
    </source>
</evidence>
<dbReference type="Pfam" id="PF21796">
    <property type="entry name" value="Cac1_C"/>
    <property type="match status" value="1"/>
</dbReference>
<dbReference type="GO" id="GO:0033186">
    <property type="term" value="C:CAF-1 complex"/>
    <property type="evidence" value="ECO:0007669"/>
    <property type="project" value="TreeGrafter"/>
</dbReference>
<keyword evidence="9" id="KW-1185">Reference proteome</keyword>
<keyword evidence="2" id="KW-0227">DNA damage</keyword>
<dbReference type="GO" id="GO:0005634">
    <property type="term" value="C:nucleus"/>
    <property type="evidence" value="ECO:0007669"/>
    <property type="project" value="UniProtKB-SubCell"/>
</dbReference>
<dbReference type="GO" id="GO:0006281">
    <property type="term" value="P:DNA repair"/>
    <property type="evidence" value="ECO:0007669"/>
    <property type="project" value="UniProtKB-KW"/>
</dbReference>
<dbReference type="Pfam" id="PF12253">
    <property type="entry name" value="CAF1A_dimeriz"/>
    <property type="match status" value="1"/>
</dbReference>
<feature type="domain" description="Chromatin assembly factor 1 subunit A dimerization" evidence="6">
    <location>
        <begin position="602"/>
        <end position="670"/>
    </location>
</feature>
<evidence type="ECO:0000256" key="4">
    <source>
        <dbReference type="ARBA" id="ARBA00023242"/>
    </source>
</evidence>
<comment type="subcellular location">
    <subcellularLocation>
        <location evidence="1">Nucleus</location>
    </subcellularLocation>
</comment>
<evidence type="ECO:0000313" key="8">
    <source>
        <dbReference type="EMBL" id="CAD6235554.1"/>
    </source>
</evidence>
<name>A0A811P6B9_9POAL</name>